<organism evidence="3">
    <name type="scientific">Candidatus Methanophagaceae archaeon ANME-1 ERB6</name>
    <dbReference type="NCBI Taxonomy" id="2759912"/>
    <lineage>
        <taxon>Archaea</taxon>
        <taxon>Methanobacteriati</taxon>
        <taxon>Methanobacteriota</taxon>
        <taxon>Stenosarchaea group</taxon>
        <taxon>Methanomicrobia</taxon>
        <taxon>Candidatus Methanophagales</taxon>
        <taxon>Candidatus Methanophagaceae</taxon>
    </lineage>
</organism>
<accession>A0A7G9YS04</accession>
<dbReference type="GO" id="GO:0006777">
    <property type="term" value="P:Mo-molybdopterin cofactor biosynthetic process"/>
    <property type="evidence" value="ECO:0007669"/>
    <property type="project" value="UniProtKB-KW"/>
</dbReference>
<dbReference type="EMBL" id="MT631451">
    <property type="protein sequence ID" value="QNO50788.1"/>
    <property type="molecule type" value="Genomic_DNA"/>
</dbReference>
<evidence type="ECO:0000313" key="3">
    <source>
        <dbReference type="EMBL" id="QNO50788.1"/>
    </source>
</evidence>
<evidence type="ECO:0000256" key="2">
    <source>
        <dbReference type="ARBA" id="ARBA00023150"/>
    </source>
</evidence>
<dbReference type="GO" id="GO:0016783">
    <property type="term" value="F:sulfurtransferase activity"/>
    <property type="evidence" value="ECO:0007669"/>
    <property type="project" value="InterPro"/>
</dbReference>
<sequence length="241" mass="26774">MDPKKRGEALAPVKIREVSGDKCLQRHRDDFVVREAEVRIDVGGELHSQLFCLPSHFEELAIGHLNSEGLDTSYIASLDVEEAKPGKYVIRVTLEREIHRNPSKVNSRIKMRCEDVFKRVKELGEKGVLYKATGGTHVVAAFDQNGAGIFIEDISRHCAIDKLIGACIKNGIEISENVLVTSSRQTHTTVEKVLFAGFPVAISVSAPTEQAIRDATEFGIALVGFARDKRFNVYTNGWRIL</sequence>
<keyword evidence="2" id="KW-0501">Molybdenum cofactor biosynthesis</keyword>
<dbReference type="Pfam" id="PF02634">
    <property type="entry name" value="FdhD-NarQ"/>
    <property type="match status" value="1"/>
</dbReference>
<dbReference type="InterPro" id="IPR016193">
    <property type="entry name" value="Cytidine_deaminase-like"/>
</dbReference>
<dbReference type="PANTHER" id="PTHR30592">
    <property type="entry name" value="FORMATE DEHYDROGENASE"/>
    <property type="match status" value="1"/>
</dbReference>
<dbReference type="PANTHER" id="PTHR30592:SF1">
    <property type="entry name" value="SULFUR CARRIER PROTEIN FDHD"/>
    <property type="match status" value="1"/>
</dbReference>
<protein>
    <submittedName>
        <fullName evidence="3">Sulfur carrier protein FdhD</fullName>
    </submittedName>
</protein>
<dbReference type="Gene3D" id="3.40.140.10">
    <property type="entry name" value="Cytidine Deaminase, domain 2"/>
    <property type="match status" value="1"/>
</dbReference>
<name>A0A7G9YS04_9EURY</name>
<evidence type="ECO:0000256" key="1">
    <source>
        <dbReference type="ARBA" id="ARBA00022490"/>
    </source>
</evidence>
<dbReference type="PIRSF" id="PIRSF015626">
    <property type="entry name" value="FdhD"/>
    <property type="match status" value="1"/>
</dbReference>
<gene>
    <name evidence="3" type="primary">fdhD</name>
    <name evidence="3" type="ORF">HMJGLFMP_00030</name>
</gene>
<dbReference type="InterPro" id="IPR003786">
    <property type="entry name" value="FdhD"/>
</dbReference>
<dbReference type="NCBIfam" id="TIGR00129">
    <property type="entry name" value="fdhD_narQ"/>
    <property type="match status" value="1"/>
</dbReference>
<dbReference type="AlphaFoldDB" id="A0A7G9YS04"/>
<keyword evidence="1" id="KW-0963">Cytoplasm</keyword>
<dbReference type="SUPFAM" id="SSF53927">
    <property type="entry name" value="Cytidine deaminase-like"/>
    <property type="match status" value="1"/>
</dbReference>
<reference evidence="3" key="1">
    <citation type="submission" date="2020-06" db="EMBL/GenBank/DDBJ databases">
        <title>Unique genomic features of the anaerobic methanotrophic archaea.</title>
        <authorList>
            <person name="Chadwick G.L."/>
            <person name="Skennerton C.T."/>
            <person name="Laso-Perez R."/>
            <person name="Leu A.O."/>
            <person name="Speth D.R."/>
            <person name="Yu H."/>
            <person name="Morgan-Lang C."/>
            <person name="Hatzenpichler R."/>
            <person name="Goudeau D."/>
            <person name="Malmstrom R."/>
            <person name="Brazelton W.J."/>
            <person name="Woyke T."/>
            <person name="Hallam S.J."/>
            <person name="Tyson G.W."/>
            <person name="Wegener G."/>
            <person name="Boetius A."/>
            <person name="Orphan V."/>
        </authorList>
    </citation>
    <scope>NUCLEOTIDE SEQUENCE</scope>
</reference>
<proteinExistence type="predicted"/>